<gene>
    <name evidence="5" type="ORF">KOR34_28220</name>
</gene>
<dbReference type="GO" id="GO:0030973">
    <property type="term" value="F:molybdate ion binding"/>
    <property type="evidence" value="ECO:0007669"/>
    <property type="project" value="TreeGrafter"/>
</dbReference>
<evidence type="ECO:0000313" key="5">
    <source>
        <dbReference type="EMBL" id="TWT37857.1"/>
    </source>
</evidence>
<keyword evidence="6" id="KW-1185">Reference proteome</keyword>
<accession>A0A5C5VIR8</accession>
<protein>
    <submittedName>
        <fullName evidence="5">Putative binding protein</fullName>
    </submittedName>
</protein>
<dbReference type="PANTHER" id="PTHR30632:SF0">
    <property type="entry name" value="SULFATE-BINDING PROTEIN"/>
    <property type="match status" value="1"/>
</dbReference>
<dbReference type="InterPro" id="IPR050682">
    <property type="entry name" value="ModA/WtpA"/>
</dbReference>
<dbReference type="Proteomes" id="UP000316714">
    <property type="component" value="Unassembled WGS sequence"/>
</dbReference>
<keyword evidence="2 4" id="KW-0479">Metal-binding</keyword>
<dbReference type="PIRSF" id="PIRSF004846">
    <property type="entry name" value="ModA"/>
    <property type="match status" value="1"/>
</dbReference>
<organism evidence="5 6">
    <name type="scientific">Posidoniimonas corsicana</name>
    <dbReference type="NCBI Taxonomy" id="1938618"/>
    <lineage>
        <taxon>Bacteria</taxon>
        <taxon>Pseudomonadati</taxon>
        <taxon>Planctomycetota</taxon>
        <taxon>Planctomycetia</taxon>
        <taxon>Pirellulales</taxon>
        <taxon>Lacipirellulaceae</taxon>
        <taxon>Posidoniimonas</taxon>
    </lineage>
</organism>
<dbReference type="GO" id="GO:0046872">
    <property type="term" value="F:metal ion binding"/>
    <property type="evidence" value="ECO:0007669"/>
    <property type="project" value="UniProtKB-KW"/>
</dbReference>
<dbReference type="PANTHER" id="PTHR30632">
    <property type="entry name" value="MOLYBDATE-BINDING PERIPLASMIC PROTEIN"/>
    <property type="match status" value="1"/>
</dbReference>
<dbReference type="AlphaFoldDB" id="A0A5C5VIR8"/>
<dbReference type="Gene3D" id="3.40.190.10">
    <property type="entry name" value="Periplasmic binding protein-like II"/>
    <property type="match status" value="2"/>
</dbReference>
<dbReference type="GO" id="GO:0015689">
    <property type="term" value="P:molybdate ion transport"/>
    <property type="evidence" value="ECO:0007669"/>
    <property type="project" value="InterPro"/>
</dbReference>
<evidence type="ECO:0000256" key="1">
    <source>
        <dbReference type="ARBA" id="ARBA00009175"/>
    </source>
</evidence>
<keyword evidence="4" id="KW-0500">Molybdenum</keyword>
<evidence type="ECO:0000256" key="3">
    <source>
        <dbReference type="ARBA" id="ARBA00022729"/>
    </source>
</evidence>
<comment type="similarity">
    <text evidence="1">Belongs to the bacterial solute-binding protein ModA family.</text>
</comment>
<dbReference type="RefSeq" id="WP_146565162.1">
    <property type="nucleotide sequence ID" value="NZ_SIHJ01000001.1"/>
</dbReference>
<dbReference type="Pfam" id="PF13531">
    <property type="entry name" value="SBP_bac_11"/>
    <property type="match status" value="1"/>
</dbReference>
<dbReference type="OrthoDB" id="249482at2"/>
<keyword evidence="3" id="KW-0732">Signal</keyword>
<feature type="binding site" evidence="4">
    <location>
        <position position="180"/>
    </location>
    <ligand>
        <name>molybdate</name>
        <dbReference type="ChEBI" id="CHEBI:36264"/>
    </ligand>
</feature>
<sequence>MSRINPLYRLMAAGLMALAVLVLLLPGTPGVVGEEPSLHIYCAAALRKPIEAIAQRYGSEHGVRINIQYGGSNTLLSQIEAARVGDLFLAADDVYLSTASERGLAGNATPVARMTAVVVSSPERAGQIRSIADLAKLRLSIGSPDQAAIGRATRAALQAAGNWELIDDAVRRSGVYKPTVGDVANDVALGAAEAGIVWDAVASQHPALSVVRLPELSSAQGAVGVAVLTGSHHPEHARDFARYLSHNEKSRHEFAKWGFEPAGASDH</sequence>
<evidence type="ECO:0000256" key="2">
    <source>
        <dbReference type="ARBA" id="ARBA00022723"/>
    </source>
</evidence>
<dbReference type="SUPFAM" id="SSF53850">
    <property type="entry name" value="Periplasmic binding protein-like II"/>
    <property type="match status" value="1"/>
</dbReference>
<proteinExistence type="inferred from homology"/>
<comment type="caution">
    <text evidence="5">The sequence shown here is derived from an EMBL/GenBank/DDBJ whole genome shotgun (WGS) entry which is preliminary data.</text>
</comment>
<dbReference type="InterPro" id="IPR005950">
    <property type="entry name" value="ModA"/>
</dbReference>
<evidence type="ECO:0000313" key="6">
    <source>
        <dbReference type="Proteomes" id="UP000316714"/>
    </source>
</evidence>
<evidence type="ECO:0000256" key="4">
    <source>
        <dbReference type="PIRSR" id="PIRSR004846-1"/>
    </source>
</evidence>
<dbReference type="EMBL" id="SIHJ01000001">
    <property type="protein sequence ID" value="TWT37857.1"/>
    <property type="molecule type" value="Genomic_DNA"/>
</dbReference>
<reference evidence="5 6" key="1">
    <citation type="submission" date="2019-02" db="EMBL/GenBank/DDBJ databases">
        <title>Deep-cultivation of Planctomycetes and their phenomic and genomic characterization uncovers novel biology.</title>
        <authorList>
            <person name="Wiegand S."/>
            <person name="Jogler M."/>
            <person name="Boedeker C."/>
            <person name="Pinto D."/>
            <person name="Vollmers J."/>
            <person name="Rivas-Marin E."/>
            <person name="Kohn T."/>
            <person name="Peeters S.H."/>
            <person name="Heuer A."/>
            <person name="Rast P."/>
            <person name="Oberbeckmann S."/>
            <person name="Bunk B."/>
            <person name="Jeske O."/>
            <person name="Meyerdierks A."/>
            <person name="Storesund J.E."/>
            <person name="Kallscheuer N."/>
            <person name="Luecker S."/>
            <person name="Lage O.M."/>
            <person name="Pohl T."/>
            <person name="Merkel B.J."/>
            <person name="Hornburger P."/>
            <person name="Mueller R.-W."/>
            <person name="Bruemmer F."/>
            <person name="Labrenz M."/>
            <person name="Spormann A.M."/>
            <person name="Op Den Camp H."/>
            <person name="Overmann J."/>
            <person name="Amann R."/>
            <person name="Jetten M.S.M."/>
            <person name="Mascher T."/>
            <person name="Medema M.H."/>
            <person name="Devos D.P."/>
            <person name="Kaster A.-K."/>
            <person name="Ovreas L."/>
            <person name="Rohde M."/>
            <person name="Galperin M.Y."/>
            <person name="Jogler C."/>
        </authorList>
    </citation>
    <scope>NUCLEOTIDE SEQUENCE [LARGE SCALE GENOMIC DNA]</scope>
    <source>
        <strain evidence="5 6">KOR34</strain>
    </source>
</reference>
<name>A0A5C5VIR8_9BACT</name>
<dbReference type="NCBIfam" id="TIGR01256">
    <property type="entry name" value="modA"/>
    <property type="match status" value="1"/>
</dbReference>
<feature type="binding site" evidence="4">
    <location>
        <position position="72"/>
    </location>
    <ligand>
        <name>molybdate</name>
        <dbReference type="ChEBI" id="CHEBI:36264"/>
    </ligand>
</feature>